<proteinExistence type="predicted"/>
<organism evidence="1 2">
    <name type="scientific">Candidatus Methanofishera endochildressiae</name>
    <dbReference type="NCBI Taxonomy" id="2738884"/>
    <lineage>
        <taxon>Bacteria</taxon>
        <taxon>Pseudomonadati</taxon>
        <taxon>Pseudomonadota</taxon>
        <taxon>Gammaproteobacteria</taxon>
        <taxon>Candidatus Methanofishera</taxon>
    </lineage>
</organism>
<evidence type="ECO:0000313" key="2">
    <source>
        <dbReference type="Proteomes" id="UP000537890"/>
    </source>
</evidence>
<accession>A0A7Z0MNQ7</accession>
<dbReference type="EMBL" id="JACCHS010000075">
    <property type="protein sequence ID" value="NYT47058.1"/>
    <property type="molecule type" value="Genomic_DNA"/>
</dbReference>
<protein>
    <submittedName>
        <fullName evidence="1">Uncharacterized protein</fullName>
    </submittedName>
</protein>
<name>A0A7Z0MNQ7_9GAMM</name>
<gene>
    <name evidence="1" type="ORF">H0A75_05060</name>
</gene>
<dbReference type="AlphaFoldDB" id="A0A7Z0MNQ7"/>
<dbReference type="Proteomes" id="UP000537890">
    <property type="component" value="Unassembled WGS sequence"/>
</dbReference>
<comment type="caution">
    <text evidence="1">The sequence shown here is derived from an EMBL/GenBank/DDBJ whole genome shotgun (WGS) entry which is preliminary data.</text>
</comment>
<reference evidence="1 2" key="1">
    <citation type="submission" date="2020-05" db="EMBL/GenBank/DDBJ databases">
        <title>Horizontal transmission and recombination maintain forever young bacterial symbiont genomes.</title>
        <authorList>
            <person name="Russell S.L."/>
            <person name="Pepper-Tunick E."/>
            <person name="Svedberg J."/>
            <person name="Byrne A."/>
            <person name="Ruelas Castillo J."/>
            <person name="Vollmers C."/>
            <person name="Beinart R.A."/>
            <person name="Corbett-Detig R."/>
        </authorList>
    </citation>
    <scope>NUCLEOTIDE SEQUENCE [LARGE SCALE GENOMIC DNA]</scope>
    <source>
        <strain evidence="1">4727-3</strain>
    </source>
</reference>
<sequence length="76" mass="8150">MRIGGTDLYGDVLYSDGGMALHSTSAQVNLENNSSLLRDVSFINPAAPIRGSAEVVYRDSPTFSRYNEVTYTACGG</sequence>
<evidence type="ECO:0000313" key="1">
    <source>
        <dbReference type="EMBL" id="NYT47058.1"/>
    </source>
</evidence>